<accession>A0ACB8ASA9</accession>
<sequence>MINVHNKCANFSGALTNSRTQLLPRLSKTRVCPWMSSILVFRCSARLPCLYLPQCRRSVLKEIWRTSRGVKSQTTSFQSGSWRTFSTSRFHHSQQLSNKKETDEKPTIRENIYTIPNLLTVSRILACPVLGWSILHDDFYLATGLLVYAGLSDTADGYLARRFNMRSIVGTILDPAADKTLMTTLTVTLAMKGLLPIWLAGIIIGRDVILSLSAFWIRYTSLPQPKTFARYWDFSIPSAEVNPTLISKINTALQLMLMAATTITPILPPDIPLDLPVLQWAVAATTVASGLSYVFSKNAVRIVSQSRKQS</sequence>
<name>A0ACB8ASA9_9AGAM</name>
<dbReference type="EMBL" id="MU267602">
    <property type="protein sequence ID" value="KAH7915257.1"/>
    <property type="molecule type" value="Genomic_DNA"/>
</dbReference>
<gene>
    <name evidence="1" type="ORF">BJ138DRAFT_1142046</name>
</gene>
<protein>
    <submittedName>
        <fullName evidence="1">CDP-alcohol phosphatidyltransferase-domain-containing protein</fullName>
    </submittedName>
</protein>
<organism evidence="1 2">
    <name type="scientific">Hygrophoropsis aurantiaca</name>
    <dbReference type="NCBI Taxonomy" id="72124"/>
    <lineage>
        <taxon>Eukaryota</taxon>
        <taxon>Fungi</taxon>
        <taxon>Dikarya</taxon>
        <taxon>Basidiomycota</taxon>
        <taxon>Agaricomycotina</taxon>
        <taxon>Agaricomycetes</taxon>
        <taxon>Agaricomycetidae</taxon>
        <taxon>Boletales</taxon>
        <taxon>Coniophorineae</taxon>
        <taxon>Hygrophoropsidaceae</taxon>
        <taxon>Hygrophoropsis</taxon>
    </lineage>
</organism>
<keyword evidence="2" id="KW-1185">Reference proteome</keyword>
<reference evidence="1" key="1">
    <citation type="journal article" date="2021" name="New Phytol.">
        <title>Evolutionary innovations through gain and loss of genes in the ectomycorrhizal Boletales.</title>
        <authorList>
            <person name="Wu G."/>
            <person name="Miyauchi S."/>
            <person name="Morin E."/>
            <person name="Kuo A."/>
            <person name="Drula E."/>
            <person name="Varga T."/>
            <person name="Kohler A."/>
            <person name="Feng B."/>
            <person name="Cao Y."/>
            <person name="Lipzen A."/>
            <person name="Daum C."/>
            <person name="Hundley H."/>
            <person name="Pangilinan J."/>
            <person name="Johnson J."/>
            <person name="Barry K."/>
            <person name="LaButti K."/>
            <person name="Ng V."/>
            <person name="Ahrendt S."/>
            <person name="Min B."/>
            <person name="Choi I.G."/>
            <person name="Park H."/>
            <person name="Plett J.M."/>
            <person name="Magnuson J."/>
            <person name="Spatafora J.W."/>
            <person name="Nagy L.G."/>
            <person name="Henrissat B."/>
            <person name="Grigoriev I.V."/>
            <person name="Yang Z.L."/>
            <person name="Xu J."/>
            <person name="Martin F.M."/>
        </authorList>
    </citation>
    <scope>NUCLEOTIDE SEQUENCE</scope>
    <source>
        <strain evidence="1">ATCC 28755</strain>
    </source>
</reference>
<evidence type="ECO:0000313" key="1">
    <source>
        <dbReference type="EMBL" id="KAH7915257.1"/>
    </source>
</evidence>
<evidence type="ECO:0000313" key="2">
    <source>
        <dbReference type="Proteomes" id="UP000790377"/>
    </source>
</evidence>
<dbReference type="Proteomes" id="UP000790377">
    <property type="component" value="Unassembled WGS sequence"/>
</dbReference>
<proteinExistence type="predicted"/>
<comment type="caution">
    <text evidence="1">The sequence shown here is derived from an EMBL/GenBank/DDBJ whole genome shotgun (WGS) entry which is preliminary data.</text>
</comment>